<protein>
    <submittedName>
        <fullName evidence="2">Uncharacterized protein</fullName>
    </submittedName>
</protein>
<proteinExistence type="predicted"/>
<reference evidence="2" key="3">
    <citation type="journal article" date="2017" name="Nature">
        <title>Genome sequence of the progenitor of the wheat D genome Aegilops tauschii.</title>
        <authorList>
            <person name="Luo M.C."/>
            <person name="Gu Y.Q."/>
            <person name="Puiu D."/>
            <person name="Wang H."/>
            <person name="Twardziok S.O."/>
            <person name="Deal K.R."/>
            <person name="Huo N."/>
            <person name="Zhu T."/>
            <person name="Wang L."/>
            <person name="Wang Y."/>
            <person name="McGuire P.E."/>
            <person name="Liu S."/>
            <person name="Long H."/>
            <person name="Ramasamy R.K."/>
            <person name="Rodriguez J.C."/>
            <person name="Van S.L."/>
            <person name="Yuan L."/>
            <person name="Wang Z."/>
            <person name="Xia Z."/>
            <person name="Xiao L."/>
            <person name="Anderson O.D."/>
            <person name="Ouyang S."/>
            <person name="Liang Y."/>
            <person name="Zimin A.V."/>
            <person name="Pertea G."/>
            <person name="Qi P."/>
            <person name="Bennetzen J.L."/>
            <person name="Dai X."/>
            <person name="Dawson M.W."/>
            <person name="Muller H.G."/>
            <person name="Kugler K."/>
            <person name="Rivarola-Duarte L."/>
            <person name="Spannagl M."/>
            <person name="Mayer K.F.X."/>
            <person name="Lu F.H."/>
            <person name="Bevan M.W."/>
            <person name="Leroy P."/>
            <person name="Li P."/>
            <person name="You F.M."/>
            <person name="Sun Q."/>
            <person name="Liu Z."/>
            <person name="Lyons E."/>
            <person name="Wicker T."/>
            <person name="Salzberg S.L."/>
            <person name="Devos K.M."/>
            <person name="Dvorak J."/>
        </authorList>
    </citation>
    <scope>NUCLEOTIDE SEQUENCE [LARGE SCALE GENOMIC DNA]</scope>
    <source>
        <strain evidence="2">cv. AL8/78</strain>
    </source>
</reference>
<name>A0A453GZW8_AEGTS</name>
<accession>A0A453GZW8</accession>
<dbReference type="Gramene" id="AET4Gv20009700.1">
    <property type="protein sequence ID" value="AET4Gv20009700.1"/>
    <property type="gene ID" value="AET4Gv20009700"/>
</dbReference>
<dbReference type="AlphaFoldDB" id="A0A453GZW8"/>
<reference evidence="2" key="5">
    <citation type="journal article" date="2021" name="G3 (Bethesda)">
        <title>Aegilops tauschii genome assembly Aet v5.0 features greater sequence contiguity and improved annotation.</title>
        <authorList>
            <person name="Wang L."/>
            <person name="Zhu T."/>
            <person name="Rodriguez J.C."/>
            <person name="Deal K.R."/>
            <person name="Dubcovsky J."/>
            <person name="McGuire P.E."/>
            <person name="Lux T."/>
            <person name="Spannagl M."/>
            <person name="Mayer K.F.X."/>
            <person name="Baldrich P."/>
            <person name="Meyers B.C."/>
            <person name="Huo N."/>
            <person name="Gu Y.Q."/>
            <person name="Zhou H."/>
            <person name="Devos K.M."/>
            <person name="Bennetzen J.L."/>
            <person name="Unver T."/>
            <person name="Budak H."/>
            <person name="Gulick P.J."/>
            <person name="Galiba G."/>
            <person name="Kalapos B."/>
            <person name="Nelson D.R."/>
            <person name="Li P."/>
            <person name="You F.M."/>
            <person name="Luo M.C."/>
            <person name="Dvorak J."/>
        </authorList>
    </citation>
    <scope>NUCLEOTIDE SEQUENCE [LARGE SCALE GENOMIC DNA]</scope>
    <source>
        <strain evidence="2">cv. AL8/78</strain>
    </source>
</reference>
<feature type="compositionally biased region" description="Basic residues" evidence="1">
    <location>
        <begin position="105"/>
        <end position="118"/>
    </location>
</feature>
<feature type="region of interest" description="Disordered" evidence="1">
    <location>
        <begin position="105"/>
        <end position="144"/>
    </location>
</feature>
<dbReference type="STRING" id="200361.A0A453GZW8"/>
<organism evidence="2 3">
    <name type="scientific">Aegilops tauschii subsp. strangulata</name>
    <name type="common">Goatgrass</name>
    <dbReference type="NCBI Taxonomy" id="200361"/>
    <lineage>
        <taxon>Eukaryota</taxon>
        <taxon>Viridiplantae</taxon>
        <taxon>Streptophyta</taxon>
        <taxon>Embryophyta</taxon>
        <taxon>Tracheophyta</taxon>
        <taxon>Spermatophyta</taxon>
        <taxon>Magnoliopsida</taxon>
        <taxon>Liliopsida</taxon>
        <taxon>Poales</taxon>
        <taxon>Poaceae</taxon>
        <taxon>BOP clade</taxon>
        <taxon>Pooideae</taxon>
        <taxon>Triticodae</taxon>
        <taxon>Triticeae</taxon>
        <taxon>Triticinae</taxon>
        <taxon>Aegilops</taxon>
    </lineage>
</organism>
<dbReference type="EnsemblPlants" id="AET4Gv20009700.1">
    <property type="protein sequence ID" value="AET4Gv20009700.1"/>
    <property type="gene ID" value="AET4Gv20009700"/>
</dbReference>
<evidence type="ECO:0000256" key="1">
    <source>
        <dbReference type="SAM" id="MobiDB-lite"/>
    </source>
</evidence>
<dbReference type="Proteomes" id="UP000015105">
    <property type="component" value="Chromosome 4D"/>
</dbReference>
<reference evidence="2" key="4">
    <citation type="submission" date="2019-03" db="UniProtKB">
        <authorList>
            <consortium name="EnsemblPlants"/>
        </authorList>
    </citation>
    <scope>IDENTIFICATION</scope>
</reference>
<reference evidence="3" key="2">
    <citation type="journal article" date="2017" name="Nat. Plants">
        <title>The Aegilops tauschii genome reveals multiple impacts of transposons.</title>
        <authorList>
            <person name="Zhao G."/>
            <person name="Zou C."/>
            <person name="Li K."/>
            <person name="Wang K."/>
            <person name="Li T."/>
            <person name="Gao L."/>
            <person name="Zhang X."/>
            <person name="Wang H."/>
            <person name="Yang Z."/>
            <person name="Liu X."/>
            <person name="Jiang W."/>
            <person name="Mao L."/>
            <person name="Kong X."/>
            <person name="Jiao Y."/>
            <person name="Jia J."/>
        </authorList>
    </citation>
    <scope>NUCLEOTIDE SEQUENCE [LARGE SCALE GENOMIC DNA]</scope>
    <source>
        <strain evidence="3">cv. AL8/78</strain>
    </source>
</reference>
<keyword evidence="3" id="KW-1185">Reference proteome</keyword>
<evidence type="ECO:0000313" key="2">
    <source>
        <dbReference type="EnsemblPlants" id="AET4Gv20009700.1"/>
    </source>
</evidence>
<reference evidence="3" key="1">
    <citation type="journal article" date="2014" name="Science">
        <title>Ancient hybridizations among the ancestral genomes of bread wheat.</title>
        <authorList>
            <consortium name="International Wheat Genome Sequencing Consortium,"/>
            <person name="Marcussen T."/>
            <person name="Sandve S.R."/>
            <person name="Heier L."/>
            <person name="Spannagl M."/>
            <person name="Pfeifer M."/>
            <person name="Jakobsen K.S."/>
            <person name="Wulff B.B."/>
            <person name="Steuernagel B."/>
            <person name="Mayer K.F."/>
            <person name="Olsen O.A."/>
        </authorList>
    </citation>
    <scope>NUCLEOTIDE SEQUENCE [LARGE SCALE GENOMIC DNA]</scope>
    <source>
        <strain evidence="3">cv. AL8/78</strain>
    </source>
</reference>
<evidence type="ECO:0000313" key="3">
    <source>
        <dbReference type="Proteomes" id="UP000015105"/>
    </source>
</evidence>
<sequence>MWHGLTALVPLVSWHARRGCRPAPARWALFHHGEVRSGMSGWLMSLVEAATGAPVAVEEFGPVPVCFEEAVVFRRNLAGMSTERLLEAFDFIRCKVWHRRSIRSRRRSYKPTRHHSLPHGRPVLQGRGRRRAGVPQGVHTRGRA</sequence>